<dbReference type="Gene3D" id="1.20.1070.10">
    <property type="entry name" value="Rhodopsin 7-helix transmembrane proteins"/>
    <property type="match status" value="1"/>
</dbReference>
<dbReference type="Proteomes" id="UP001292094">
    <property type="component" value="Unassembled WGS sequence"/>
</dbReference>
<comment type="caution">
    <text evidence="13">The sequence shown here is derived from an EMBL/GenBank/DDBJ whole genome shotgun (WGS) entry which is preliminary data.</text>
</comment>
<evidence type="ECO:0000256" key="7">
    <source>
        <dbReference type="ARBA" id="ARBA00023157"/>
    </source>
</evidence>
<dbReference type="GO" id="GO:0017147">
    <property type="term" value="F:Wnt-protein binding"/>
    <property type="evidence" value="ECO:0007669"/>
    <property type="project" value="TreeGrafter"/>
</dbReference>
<evidence type="ECO:0000256" key="1">
    <source>
        <dbReference type="ARBA" id="ARBA00004141"/>
    </source>
</evidence>
<gene>
    <name evidence="13" type="ORF">Pmani_004444</name>
</gene>
<feature type="disulfide bond" evidence="9">
    <location>
        <begin position="144"/>
        <end position="185"/>
    </location>
</feature>
<dbReference type="InterPro" id="IPR015526">
    <property type="entry name" value="Frizzled/SFRP"/>
</dbReference>
<feature type="transmembrane region" description="Helical" evidence="10">
    <location>
        <begin position="250"/>
        <end position="274"/>
    </location>
</feature>
<evidence type="ECO:0000256" key="9">
    <source>
        <dbReference type="PROSITE-ProRule" id="PRU00090"/>
    </source>
</evidence>
<dbReference type="InterPro" id="IPR000539">
    <property type="entry name" value="Frizzled/Smoothened_7TM"/>
</dbReference>
<reference evidence="13" key="1">
    <citation type="submission" date="2023-11" db="EMBL/GenBank/DDBJ databases">
        <title>Genome assemblies of two species of porcelain crab, Petrolisthes cinctipes and Petrolisthes manimaculis (Anomura: Porcellanidae).</title>
        <authorList>
            <person name="Angst P."/>
        </authorList>
    </citation>
    <scope>NUCLEOTIDE SEQUENCE</scope>
    <source>
        <strain evidence="13">PB745_02</strain>
        <tissue evidence="13">Gill</tissue>
    </source>
</reference>
<protein>
    <recommendedName>
        <fullName evidence="15">Frizzled-4</fullName>
    </recommendedName>
</protein>
<dbReference type="InterPro" id="IPR020067">
    <property type="entry name" value="Frizzled_dom"/>
</dbReference>
<dbReference type="PANTHER" id="PTHR11309">
    <property type="entry name" value="FRIZZLED"/>
    <property type="match status" value="1"/>
</dbReference>
<keyword evidence="4 10" id="KW-0812">Transmembrane</keyword>
<evidence type="ECO:0000313" key="13">
    <source>
        <dbReference type="EMBL" id="KAK4324945.1"/>
    </source>
</evidence>
<evidence type="ECO:0000256" key="10">
    <source>
        <dbReference type="SAM" id="Phobius"/>
    </source>
</evidence>
<keyword evidence="5 10" id="KW-1133">Transmembrane helix</keyword>
<evidence type="ECO:0000256" key="2">
    <source>
        <dbReference type="ARBA" id="ARBA00008077"/>
    </source>
</evidence>
<feature type="transmembrane region" description="Helical" evidence="10">
    <location>
        <begin position="327"/>
        <end position="344"/>
    </location>
</feature>
<comment type="subcellular location">
    <subcellularLocation>
        <location evidence="1">Membrane</location>
        <topology evidence="1">Multi-pass membrane protein</topology>
    </subcellularLocation>
</comment>
<dbReference type="GO" id="GO:0004888">
    <property type="term" value="F:transmembrane signaling receptor activity"/>
    <property type="evidence" value="ECO:0007669"/>
    <property type="project" value="InterPro"/>
</dbReference>
<name>A0AAE1QDN9_9EUCA</name>
<dbReference type="GO" id="GO:0016020">
    <property type="term" value="C:membrane"/>
    <property type="evidence" value="ECO:0007669"/>
    <property type="project" value="UniProtKB-SubCell"/>
</dbReference>
<dbReference type="PROSITE" id="PS50038">
    <property type="entry name" value="FZ"/>
    <property type="match status" value="1"/>
</dbReference>
<dbReference type="Pfam" id="PF01534">
    <property type="entry name" value="Frizzled"/>
    <property type="match status" value="1"/>
</dbReference>
<feature type="domain" description="FZ" evidence="11">
    <location>
        <begin position="67"/>
        <end position="188"/>
    </location>
</feature>
<keyword evidence="6 10" id="KW-0472">Membrane</keyword>
<dbReference type="GO" id="GO:0035567">
    <property type="term" value="P:non-canonical Wnt signaling pathway"/>
    <property type="evidence" value="ECO:0007669"/>
    <property type="project" value="TreeGrafter"/>
</dbReference>
<evidence type="ECO:0000256" key="4">
    <source>
        <dbReference type="ARBA" id="ARBA00022692"/>
    </source>
</evidence>
<comment type="similarity">
    <text evidence="2">Belongs to the G-protein coupled receptor Fz/Smo family.</text>
</comment>
<evidence type="ECO:0000256" key="3">
    <source>
        <dbReference type="ARBA" id="ARBA00022473"/>
    </source>
</evidence>
<sequence>MRPGRSDASSGEVAEPPSDAQITVLTTMATAPITTASTTTLFWVVVGLWAGCVWADYPVLMSQGHPGGPARCEPIRVAACQDVGYNLTSMPNLVGTELQKDAESRLDSFNPLIQYGCSSQIQFFLCSIYTPMCTPQVATPIGPCRDLCQTVRDRCAPVMAELGFPWPPFLNCSRFPPENNEEYMCMEGPGEKMPLLAPPTPLSRPIHPRPPPRCTRYAHPHKYRYINATSTCAPLCQTNISFTTSDKSFAGVWMAIWAVVCFAVTGFTLLSFVLDSTPFRYPERAAVHLVLCYNLVSVGYLVRLLAGSTSISCYHDPELGLLGVTEGALHTSCALVFLLLYYFTSAASVW</sequence>
<dbReference type="Gene3D" id="1.10.2000.10">
    <property type="entry name" value="Frizzled cysteine-rich domain"/>
    <property type="match status" value="1"/>
</dbReference>
<keyword evidence="14" id="KW-1185">Reference proteome</keyword>
<dbReference type="SMART" id="SM00063">
    <property type="entry name" value="FRI"/>
    <property type="match status" value="1"/>
</dbReference>
<dbReference type="AlphaFoldDB" id="A0AAE1QDN9"/>
<keyword evidence="8" id="KW-0675">Receptor</keyword>
<evidence type="ECO:0008006" key="15">
    <source>
        <dbReference type="Google" id="ProtNLM"/>
    </source>
</evidence>
<dbReference type="InterPro" id="IPR036790">
    <property type="entry name" value="Frizzled_dom_sf"/>
</dbReference>
<proteinExistence type="inferred from homology"/>
<feature type="disulfide bond" evidence="9">
    <location>
        <begin position="80"/>
        <end position="126"/>
    </location>
</feature>
<organism evidence="13 14">
    <name type="scientific">Petrolisthes manimaculis</name>
    <dbReference type="NCBI Taxonomy" id="1843537"/>
    <lineage>
        <taxon>Eukaryota</taxon>
        <taxon>Metazoa</taxon>
        <taxon>Ecdysozoa</taxon>
        <taxon>Arthropoda</taxon>
        <taxon>Crustacea</taxon>
        <taxon>Multicrustacea</taxon>
        <taxon>Malacostraca</taxon>
        <taxon>Eumalacostraca</taxon>
        <taxon>Eucarida</taxon>
        <taxon>Decapoda</taxon>
        <taxon>Pleocyemata</taxon>
        <taxon>Anomura</taxon>
        <taxon>Galatheoidea</taxon>
        <taxon>Porcellanidae</taxon>
        <taxon>Petrolisthes</taxon>
    </lineage>
</organism>
<feature type="domain" description="G-protein coupled receptors family 2 profile 2" evidence="12">
    <location>
        <begin position="250"/>
        <end position="350"/>
    </location>
</feature>
<keyword evidence="3" id="KW-0217">Developmental protein</keyword>
<dbReference type="GO" id="GO:0005615">
    <property type="term" value="C:extracellular space"/>
    <property type="evidence" value="ECO:0007669"/>
    <property type="project" value="TreeGrafter"/>
</dbReference>
<evidence type="ECO:0000313" key="14">
    <source>
        <dbReference type="Proteomes" id="UP001292094"/>
    </source>
</evidence>
<evidence type="ECO:0000256" key="5">
    <source>
        <dbReference type="ARBA" id="ARBA00022989"/>
    </source>
</evidence>
<dbReference type="Pfam" id="PF01392">
    <property type="entry name" value="Fz"/>
    <property type="match status" value="1"/>
</dbReference>
<accession>A0AAE1QDN9</accession>
<dbReference type="InterPro" id="IPR017981">
    <property type="entry name" value="GPCR_2-like_7TM"/>
</dbReference>
<evidence type="ECO:0000259" key="11">
    <source>
        <dbReference type="PROSITE" id="PS50038"/>
    </source>
</evidence>
<dbReference type="PROSITE" id="PS50261">
    <property type="entry name" value="G_PROTEIN_RECEP_F2_4"/>
    <property type="match status" value="1"/>
</dbReference>
<feature type="disulfide bond" evidence="9">
    <location>
        <begin position="148"/>
        <end position="172"/>
    </location>
</feature>
<dbReference type="GO" id="GO:0060070">
    <property type="term" value="P:canonical Wnt signaling pathway"/>
    <property type="evidence" value="ECO:0007669"/>
    <property type="project" value="TreeGrafter"/>
</dbReference>
<evidence type="ECO:0000259" key="12">
    <source>
        <dbReference type="PROSITE" id="PS50261"/>
    </source>
</evidence>
<dbReference type="EMBL" id="JAWZYT010000311">
    <property type="protein sequence ID" value="KAK4324945.1"/>
    <property type="molecule type" value="Genomic_DNA"/>
</dbReference>
<dbReference type="SUPFAM" id="SSF63501">
    <property type="entry name" value="Frizzled cysteine-rich domain"/>
    <property type="match status" value="1"/>
</dbReference>
<evidence type="ECO:0000256" key="8">
    <source>
        <dbReference type="ARBA" id="ARBA00023170"/>
    </source>
</evidence>
<feature type="disulfide bond" evidence="9">
    <location>
        <begin position="72"/>
        <end position="133"/>
    </location>
</feature>
<feature type="disulfide bond" evidence="9">
    <location>
        <begin position="117"/>
        <end position="155"/>
    </location>
</feature>
<dbReference type="PRINTS" id="PR00489">
    <property type="entry name" value="FRIZZLED"/>
</dbReference>
<keyword evidence="7 9" id="KW-1015">Disulfide bond</keyword>
<dbReference type="PANTHER" id="PTHR11309:SF99">
    <property type="entry name" value="FRIZZLED-4"/>
    <property type="match status" value="1"/>
</dbReference>
<evidence type="ECO:0000256" key="6">
    <source>
        <dbReference type="ARBA" id="ARBA00023136"/>
    </source>
</evidence>
<dbReference type="SMART" id="SM01330">
    <property type="entry name" value="Frizzled"/>
    <property type="match status" value="1"/>
</dbReference>
<feature type="transmembrane region" description="Helical" evidence="10">
    <location>
        <begin position="286"/>
        <end position="307"/>
    </location>
</feature>